<dbReference type="InterPro" id="IPR041614">
    <property type="entry name" value="DprA_WH"/>
</dbReference>
<dbReference type="RefSeq" id="WP_077420128.1">
    <property type="nucleotide sequence ID" value="NZ_MLHK01000024.1"/>
</dbReference>
<dbReference type="Proteomes" id="UP000188728">
    <property type="component" value="Unassembled WGS sequence"/>
</dbReference>
<dbReference type="Gene3D" id="3.40.50.450">
    <property type="match status" value="1"/>
</dbReference>
<dbReference type="SUPFAM" id="SSF102405">
    <property type="entry name" value="MCP/YpsA-like"/>
    <property type="match status" value="1"/>
</dbReference>
<proteinExistence type="inferred from homology"/>
<dbReference type="GO" id="GO:0009294">
    <property type="term" value="P:DNA-mediated transformation"/>
    <property type="evidence" value="ECO:0007669"/>
    <property type="project" value="InterPro"/>
</dbReference>
<organism evidence="5 6">
    <name type="scientific">Rodentibacter trehalosifermentans</name>
    <dbReference type="NCBI Taxonomy" id="1908263"/>
    <lineage>
        <taxon>Bacteria</taxon>
        <taxon>Pseudomonadati</taxon>
        <taxon>Pseudomonadota</taxon>
        <taxon>Gammaproteobacteria</taxon>
        <taxon>Pasteurellales</taxon>
        <taxon>Pasteurellaceae</taxon>
        <taxon>Rodentibacter</taxon>
    </lineage>
</organism>
<dbReference type="NCBIfam" id="TIGR00732">
    <property type="entry name" value="dprA"/>
    <property type="match status" value="1"/>
</dbReference>
<dbReference type="Pfam" id="PF25317">
    <property type="entry name" value="SAM_SMF"/>
    <property type="match status" value="1"/>
</dbReference>
<name>A0A1V3IUL2_9PAST</name>
<evidence type="ECO:0000313" key="6">
    <source>
        <dbReference type="Proteomes" id="UP000188728"/>
    </source>
</evidence>
<accession>A0A1V3IUL2</accession>
<evidence type="ECO:0000313" key="5">
    <source>
        <dbReference type="EMBL" id="OOF45866.1"/>
    </source>
</evidence>
<dbReference type="Pfam" id="PF02481">
    <property type="entry name" value="DNA_processg_A"/>
    <property type="match status" value="1"/>
</dbReference>
<dbReference type="EMBL" id="MLHK01000024">
    <property type="protein sequence ID" value="OOF45866.1"/>
    <property type="molecule type" value="Genomic_DNA"/>
</dbReference>
<reference evidence="5 6" key="1">
    <citation type="submission" date="2016-10" db="EMBL/GenBank/DDBJ databases">
        <title>Rodentibacter gen. nov. and new species.</title>
        <authorList>
            <person name="Christensen H."/>
        </authorList>
    </citation>
    <scope>NUCLEOTIDE SEQUENCE [LARGE SCALE GENOMIC DNA]</scope>
    <source>
        <strain evidence="5 6">H1983213011</strain>
    </source>
</reference>
<dbReference type="PANTHER" id="PTHR43022:SF1">
    <property type="entry name" value="PROTEIN SMF"/>
    <property type="match status" value="1"/>
</dbReference>
<evidence type="ECO:0000259" key="2">
    <source>
        <dbReference type="Pfam" id="PF02481"/>
    </source>
</evidence>
<feature type="domain" description="DprA winged helix" evidence="3">
    <location>
        <begin position="309"/>
        <end position="364"/>
    </location>
</feature>
<dbReference type="InterPro" id="IPR057338">
    <property type="entry name" value="DprA_SAM"/>
</dbReference>
<evidence type="ECO:0000259" key="3">
    <source>
        <dbReference type="Pfam" id="PF17782"/>
    </source>
</evidence>
<dbReference type="InterPro" id="IPR003488">
    <property type="entry name" value="DprA"/>
</dbReference>
<sequence>MMNVNETLLRLMQVPKLGGVAIEKILSNVTLKTLLDYDEEAFRQMGWGAIQIRRWFKPENKFMDSALAWAEEKGNHLVNYFSPFYPYLLKQIASFPPLLFVKGNVTAISQRQMAMVGSRYCTAYGERWAKYFATELSLAGFTITSGLALGIDGHCHRAVVDIGGQTIAVLGSGLNEIYPAKHQALAQRILENNGALISELAPNQPPIAAHFPRRNRIISGLSVGTLVIEATEKSGSLITARYALEQNREVFALPGNVMSDFSRGCHQLIKQGGVLVENVKDILETLYQHSIHSQTEIDFNQVETANYTPPPDPRRVIEAPSHPKLYARIGYTPVSLDDLAQEFSLPVDVLLVQLLDLELQDLILNENGLYKRV</sequence>
<comment type="caution">
    <text evidence="5">The sequence shown here is derived from an EMBL/GenBank/DDBJ whole genome shotgun (WGS) entry which is preliminary data.</text>
</comment>
<protein>
    <submittedName>
        <fullName evidence="5">DNA protecting protein DprA</fullName>
    </submittedName>
</protein>
<dbReference type="Gene3D" id="1.10.10.10">
    <property type="entry name" value="Winged helix-like DNA-binding domain superfamily/Winged helix DNA-binding domain"/>
    <property type="match status" value="1"/>
</dbReference>
<dbReference type="AlphaFoldDB" id="A0A1V3IUL2"/>
<gene>
    <name evidence="5" type="ORF">BKK51_04795</name>
</gene>
<comment type="similarity">
    <text evidence="1">Belongs to the DprA/Smf family.</text>
</comment>
<dbReference type="PANTHER" id="PTHR43022">
    <property type="entry name" value="PROTEIN SMF"/>
    <property type="match status" value="1"/>
</dbReference>
<evidence type="ECO:0000256" key="1">
    <source>
        <dbReference type="ARBA" id="ARBA00006525"/>
    </source>
</evidence>
<dbReference type="InterPro" id="IPR057666">
    <property type="entry name" value="DrpA_SLOG"/>
</dbReference>
<feature type="domain" description="Smf/DprA SAM" evidence="4">
    <location>
        <begin position="2"/>
        <end position="68"/>
    </location>
</feature>
<dbReference type="InterPro" id="IPR036388">
    <property type="entry name" value="WH-like_DNA-bd_sf"/>
</dbReference>
<dbReference type="Pfam" id="PF17782">
    <property type="entry name" value="WHD_DprA"/>
    <property type="match status" value="1"/>
</dbReference>
<feature type="domain" description="Smf/DprA SLOG" evidence="2">
    <location>
        <begin position="78"/>
        <end position="286"/>
    </location>
</feature>
<evidence type="ECO:0000259" key="4">
    <source>
        <dbReference type="Pfam" id="PF25317"/>
    </source>
</evidence>